<organism evidence="2">
    <name type="scientific">Plasmodium vivax</name>
    <name type="common">malaria parasite P. vivax</name>
    <dbReference type="NCBI Taxonomy" id="5855"/>
    <lineage>
        <taxon>Eukaryota</taxon>
        <taxon>Sar</taxon>
        <taxon>Alveolata</taxon>
        <taxon>Apicomplexa</taxon>
        <taxon>Aconoidasida</taxon>
        <taxon>Haemosporida</taxon>
        <taxon>Plasmodiidae</taxon>
        <taxon>Plasmodium</taxon>
        <taxon>Plasmodium (Plasmodium)</taxon>
    </lineage>
</organism>
<keyword evidence="1" id="KW-0472">Membrane</keyword>
<name>A0A565A4D7_PLAVI</name>
<feature type="transmembrane region" description="Helical" evidence="1">
    <location>
        <begin position="15"/>
        <end position="31"/>
    </location>
</feature>
<keyword evidence="1" id="KW-0812">Transmembrane</keyword>
<sequence>MMMLENYNLKGKSKFIVPLKFFTIFLLIWFLQSELLKNMHKNDKALNISCNRLLAKHEVQKDAYQTGIKKHYSGKGMHNHAKNDTEGIGTYSHLKGGRLSDLDAYKKSYKNRYSKKNALAKLECYCEKKLFDKIDYTYNLAEKMKSDKNSYKRKIYHKYGYGLIIFSLVPVLGLIIPLLFNEKYQIIKRCFSDCDKEDHLTGSQGSKTHNKGNPLALISKNTWSIITTVNDIFLYLSFITVLFMVIYILIKVIKYERLKAGKGKIKGKDYYRFCKNIFI</sequence>
<dbReference type="Pfam" id="PF12420">
    <property type="entry name" value="DUF3671"/>
    <property type="match status" value="1"/>
</dbReference>
<evidence type="ECO:0000256" key="1">
    <source>
        <dbReference type="SAM" id="Phobius"/>
    </source>
</evidence>
<keyword evidence="1" id="KW-1133">Transmembrane helix</keyword>
<accession>A0A565A4D7</accession>
<dbReference type="VEuPathDB" id="PlasmoDB:PVPAM_010008500"/>
<dbReference type="Proteomes" id="UP000220605">
    <property type="component" value="Unassembled WGS sequence"/>
</dbReference>
<dbReference type="InterPro" id="IPR022139">
    <property type="entry name" value="Fam-L/Fam-M-like_plasmodium"/>
</dbReference>
<proteinExistence type="predicted"/>
<dbReference type="VEuPathDB" id="PlasmoDB:PVP01_0001760"/>
<dbReference type="OrthoDB" id="389387at2759"/>
<dbReference type="AlphaFoldDB" id="A0A565A4D7"/>
<protein>
    <recommendedName>
        <fullName evidence="3">Variable surface protein Vir35</fullName>
    </recommendedName>
</protein>
<gene>
    <name evidence="2" type="ORF">PVP01_0001760</name>
</gene>
<evidence type="ECO:0000313" key="2">
    <source>
        <dbReference type="EMBL" id="VUZ99461.1"/>
    </source>
</evidence>
<feature type="transmembrane region" description="Helical" evidence="1">
    <location>
        <begin position="159"/>
        <end position="180"/>
    </location>
</feature>
<evidence type="ECO:0008006" key="3">
    <source>
        <dbReference type="Google" id="ProtNLM"/>
    </source>
</evidence>
<reference evidence="2" key="1">
    <citation type="submission" date="2016-07" db="EMBL/GenBank/DDBJ databases">
        <authorList>
            <consortium name="Pathogen Informatics"/>
        </authorList>
    </citation>
    <scope>NUCLEOTIDE SEQUENCE</scope>
</reference>
<dbReference type="VEuPathDB" id="PlasmoDB:PVW1_000007200"/>
<feature type="transmembrane region" description="Helical" evidence="1">
    <location>
        <begin position="232"/>
        <end position="250"/>
    </location>
</feature>
<dbReference type="EMBL" id="FLZR02000003">
    <property type="protein sequence ID" value="VUZ99461.1"/>
    <property type="molecule type" value="Genomic_DNA"/>
</dbReference>